<feature type="region of interest" description="Disordered" evidence="6">
    <location>
        <begin position="1"/>
        <end position="45"/>
    </location>
</feature>
<organism evidence="8 9">
    <name type="scientific">Turnera subulata</name>
    <dbReference type="NCBI Taxonomy" id="218843"/>
    <lineage>
        <taxon>Eukaryota</taxon>
        <taxon>Viridiplantae</taxon>
        <taxon>Streptophyta</taxon>
        <taxon>Embryophyta</taxon>
        <taxon>Tracheophyta</taxon>
        <taxon>Spermatophyta</taxon>
        <taxon>Magnoliopsida</taxon>
        <taxon>eudicotyledons</taxon>
        <taxon>Gunneridae</taxon>
        <taxon>Pentapetalae</taxon>
        <taxon>rosids</taxon>
        <taxon>fabids</taxon>
        <taxon>Malpighiales</taxon>
        <taxon>Passifloraceae</taxon>
        <taxon>Turnera</taxon>
    </lineage>
</organism>
<evidence type="ECO:0000256" key="3">
    <source>
        <dbReference type="ARBA" id="ARBA00023125"/>
    </source>
</evidence>
<accession>A0A9Q0IYC5</accession>
<dbReference type="Gene3D" id="2.40.330.10">
    <property type="entry name" value="DNA-binding pseudobarrel domain"/>
    <property type="match status" value="1"/>
</dbReference>
<reference evidence="8" key="2">
    <citation type="journal article" date="2023" name="Plants (Basel)">
        <title>Annotation of the Turnera subulata (Passifloraceae) Draft Genome Reveals the S-Locus Evolved after the Divergence of Turneroideae from Passifloroideae in a Stepwise Manner.</title>
        <authorList>
            <person name="Henning P.M."/>
            <person name="Roalson E.H."/>
            <person name="Mir W."/>
            <person name="McCubbin A.G."/>
            <person name="Shore J.S."/>
        </authorList>
    </citation>
    <scope>NUCLEOTIDE SEQUENCE</scope>
    <source>
        <strain evidence="8">F60SS</strain>
    </source>
</reference>
<dbReference type="CDD" id="cd10017">
    <property type="entry name" value="B3_DNA"/>
    <property type="match status" value="1"/>
</dbReference>
<dbReference type="Proteomes" id="UP001141552">
    <property type="component" value="Unassembled WGS sequence"/>
</dbReference>
<dbReference type="SMART" id="SM01019">
    <property type="entry name" value="B3"/>
    <property type="match status" value="1"/>
</dbReference>
<dbReference type="SUPFAM" id="SSF101936">
    <property type="entry name" value="DNA-binding pseudobarrel domain"/>
    <property type="match status" value="1"/>
</dbReference>
<feature type="domain" description="TF-B3" evidence="7">
    <location>
        <begin position="132"/>
        <end position="237"/>
    </location>
</feature>
<feature type="compositionally biased region" description="Low complexity" evidence="6">
    <location>
        <begin position="474"/>
        <end position="487"/>
    </location>
</feature>
<keyword evidence="3" id="KW-0238">DNA-binding</keyword>
<dbReference type="AlphaFoldDB" id="A0A9Q0IYC5"/>
<dbReference type="GO" id="GO:0003677">
    <property type="term" value="F:DNA binding"/>
    <property type="evidence" value="ECO:0007669"/>
    <property type="project" value="UniProtKB-KW"/>
</dbReference>
<feature type="region of interest" description="Disordered" evidence="6">
    <location>
        <begin position="86"/>
        <end position="119"/>
    </location>
</feature>
<feature type="compositionally biased region" description="Low complexity" evidence="6">
    <location>
        <begin position="241"/>
        <end position="253"/>
    </location>
</feature>
<dbReference type="InterPro" id="IPR015300">
    <property type="entry name" value="DNA-bd_pseudobarrel_sf"/>
</dbReference>
<dbReference type="InterPro" id="IPR003340">
    <property type="entry name" value="B3_DNA-bd"/>
</dbReference>
<dbReference type="GO" id="GO:0003700">
    <property type="term" value="F:DNA-binding transcription factor activity"/>
    <property type="evidence" value="ECO:0007669"/>
    <property type="project" value="InterPro"/>
</dbReference>
<dbReference type="InterPro" id="IPR044800">
    <property type="entry name" value="LEC2-like"/>
</dbReference>
<dbReference type="OrthoDB" id="2020802at2759"/>
<keyword evidence="9" id="KW-1185">Reference proteome</keyword>
<keyword evidence="5" id="KW-0539">Nucleus</keyword>
<dbReference type="EMBL" id="JAKUCV010007788">
    <property type="protein sequence ID" value="KAJ4821968.1"/>
    <property type="molecule type" value="Genomic_DNA"/>
</dbReference>
<feature type="compositionally biased region" description="Gly residues" evidence="6">
    <location>
        <begin position="95"/>
        <end position="119"/>
    </location>
</feature>
<dbReference type="Pfam" id="PF02362">
    <property type="entry name" value="B3"/>
    <property type="match status" value="1"/>
</dbReference>
<keyword evidence="2" id="KW-0805">Transcription regulation</keyword>
<feature type="region of interest" description="Disordered" evidence="6">
    <location>
        <begin position="235"/>
        <end position="265"/>
    </location>
</feature>
<dbReference type="PROSITE" id="PS50863">
    <property type="entry name" value="B3"/>
    <property type="match status" value="1"/>
</dbReference>
<evidence type="ECO:0000256" key="5">
    <source>
        <dbReference type="ARBA" id="ARBA00023242"/>
    </source>
</evidence>
<sequence>MEFGSGFSSEEKQKSSSSSRGKLPYSYSPSCSSPSSSSSLVQIYQEKQSQQQMGYWLGNKYDPEEELGVGKQEKEDEVMEVMMREDNNNNKELELGGGGGGVGGRGESSSSSGGGGGGGAVQVVMIEKEHMFDKVVTPSDVGKLNRLVIPKQHAEKYFPLDSSANEKGLLLNFEDRGGKPWRFRYSYWNSSQSYVMTKGWSRFVKEKKLDAGDVVTFQRGVGELAKDRLYIDWRRRPPPDSSSNIPSSSSSSSSHHHYHYQHQQPHPHQFISSSIHMPAWSPLLMRPPAVALLPRDHLHSPNYPNTRNITNPFFFGGGGGVYNGFGFGNHSGNIYPSSPGSVLYMRSISSPASSGAPATAAAPQEQQLGMVQWEVGESGNVVEPMVYESVPVVQGKAAAKRLRLFGVNMDCPITQEAVEEECHNLSSTTTTPTSIPTAFQASHHQYHHQYSPHPLQFRLYKGTPLHPIPPQTNSSMSLDLDISDSSP</sequence>
<dbReference type="PANTHER" id="PTHR31140:SF123">
    <property type="entry name" value="B3 DOMAIN-CONTAINING TRANSCRIPTION FACTOR NGA1"/>
    <property type="match status" value="1"/>
</dbReference>
<feature type="compositionally biased region" description="Low complexity" evidence="6">
    <location>
        <begin position="15"/>
        <end position="39"/>
    </location>
</feature>
<comment type="caution">
    <text evidence="8">The sequence shown here is derived from an EMBL/GenBank/DDBJ whole genome shotgun (WGS) entry which is preliminary data.</text>
</comment>
<dbReference type="GO" id="GO:0005634">
    <property type="term" value="C:nucleus"/>
    <property type="evidence" value="ECO:0007669"/>
    <property type="project" value="UniProtKB-SubCell"/>
</dbReference>
<evidence type="ECO:0000313" key="8">
    <source>
        <dbReference type="EMBL" id="KAJ4821968.1"/>
    </source>
</evidence>
<evidence type="ECO:0000256" key="6">
    <source>
        <dbReference type="SAM" id="MobiDB-lite"/>
    </source>
</evidence>
<feature type="region of interest" description="Disordered" evidence="6">
    <location>
        <begin position="463"/>
        <end position="487"/>
    </location>
</feature>
<proteinExistence type="predicted"/>
<evidence type="ECO:0000313" key="9">
    <source>
        <dbReference type="Proteomes" id="UP001141552"/>
    </source>
</evidence>
<reference evidence="8" key="1">
    <citation type="submission" date="2022-02" db="EMBL/GenBank/DDBJ databases">
        <authorList>
            <person name="Henning P.M."/>
            <person name="McCubbin A.G."/>
            <person name="Shore J.S."/>
        </authorList>
    </citation>
    <scope>NUCLEOTIDE SEQUENCE</scope>
    <source>
        <strain evidence="8">F60SS</strain>
        <tissue evidence="8">Leaves</tissue>
    </source>
</reference>
<keyword evidence="4" id="KW-0804">Transcription</keyword>
<gene>
    <name evidence="8" type="ORF">Tsubulata_005946</name>
</gene>
<comment type="subcellular location">
    <subcellularLocation>
        <location evidence="1">Nucleus</location>
    </subcellularLocation>
</comment>
<evidence type="ECO:0000256" key="4">
    <source>
        <dbReference type="ARBA" id="ARBA00023163"/>
    </source>
</evidence>
<protein>
    <recommendedName>
        <fullName evidence="7">TF-B3 domain-containing protein</fullName>
    </recommendedName>
</protein>
<evidence type="ECO:0000259" key="7">
    <source>
        <dbReference type="PROSITE" id="PS50863"/>
    </source>
</evidence>
<dbReference type="FunFam" id="2.40.330.10:FF:000002">
    <property type="entry name" value="B3 domain-containing protein"/>
    <property type="match status" value="1"/>
</dbReference>
<evidence type="ECO:0000256" key="1">
    <source>
        <dbReference type="ARBA" id="ARBA00004123"/>
    </source>
</evidence>
<evidence type="ECO:0000256" key="2">
    <source>
        <dbReference type="ARBA" id="ARBA00023015"/>
    </source>
</evidence>
<name>A0A9Q0IYC5_9ROSI</name>
<dbReference type="PANTHER" id="PTHR31140">
    <property type="entry name" value="B3 DOMAIN-CONTAINING TRANSCRIPTION FACTOR ABI3"/>
    <property type="match status" value="1"/>
</dbReference>